<name>A0A431W4M8_9BACI</name>
<dbReference type="InterPro" id="IPR036314">
    <property type="entry name" value="SOD_C_sf"/>
</dbReference>
<dbReference type="Gene3D" id="1.10.287.990">
    <property type="entry name" value="Fe,Mn superoxide dismutase (SOD) domain"/>
    <property type="match status" value="1"/>
</dbReference>
<dbReference type="Gene3D" id="3.55.40.20">
    <property type="entry name" value="Iron/manganese superoxide dismutase, C-terminal domain"/>
    <property type="match status" value="1"/>
</dbReference>
<dbReference type="PRINTS" id="PR01703">
    <property type="entry name" value="MNSODISMTASE"/>
</dbReference>
<dbReference type="EC" id="1.15.1.1" evidence="2"/>
<keyword evidence="8" id="KW-1185">Reference proteome</keyword>
<dbReference type="PROSITE" id="PS00088">
    <property type="entry name" value="SOD_MN"/>
    <property type="match status" value="1"/>
</dbReference>
<dbReference type="FunFam" id="3.55.40.20:FF:000004">
    <property type="entry name" value="Superoxide dismutase [Fe]"/>
    <property type="match status" value="1"/>
</dbReference>
<dbReference type="InterPro" id="IPR019832">
    <property type="entry name" value="Mn/Fe_SOD_C"/>
</dbReference>
<feature type="domain" description="Manganese/iron superoxide dismutase N-terminal" evidence="5">
    <location>
        <begin position="96"/>
        <end position="177"/>
    </location>
</feature>
<dbReference type="InterPro" id="IPR050265">
    <property type="entry name" value="Fe/Mn_Superoxide_Dismutase"/>
</dbReference>
<dbReference type="PANTHER" id="PTHR11404:SF6">
    <property type="entry name" value="SUPEROXIDE DISMUTASE [MN], MITOCHONDRIAL"/>
    <property type="match status" value="1"/>
</dbReference>
<dbReference type="PANTHER" id="PTHR11404">
    <property type="entry name" value="SUPEROXIDE DISMUTASE 2"/>
    <property type="match status" value="1"/>
</dbReference>
<dbReference type="Pfam" id="PF02777">
    <property type="entry name" value="Sod_Fe_C"/>
    <property type="match status" value="1"/>
</dbReference>
<evidence type="ECO:0000259" key="5">
    <source>
        <dbReference type="Pfam" id="PF00081"/>
    </source>
</evidence>
<dbReference type="FunFam" id="1.10.287.990:FF:000001">
    <property type="entry name" value="Superoxide dismutase"/>
    <property type="match status" value="1"/>
</dbReference>
<dbReference type="Pfam" id="PF00081">
    <property type="entry name" value="Sod_Fe_N"/>
    <property type="match status" value="1"/>
</dbReference>
<evidence type="ECO:0000313" key="7">
    <source>
        <dbReference type="EMBL" id="RTR30379.1"/>
    </source>
</evidence>
<accession>A0A431W4M8</accession>
<evidence type="ECO:0000256" key="3">
    <source>
        <dbReference type="ARBA" id="ARBA00022723"/>
    </source>
</evidence>
<dbReference type="EMBL" id="RXNT01000010">
    <property type="protein sequence ID" value="RTR30379.1"/>
    <property type="molecule type" value="Genomic_DNA"/>
</dbReference>
<dbReference type="InterPro" id="IPR001189">
    <property type="entry name" value="Mn/Fe_SOD"/>
</dbReference>
<comment type="caution">
    <text evidence="7">The sequence shown here is derived from an EMBL/GenBank/DDBJ whole genome shotgun (WGS) entry which is preliminary data.</text>
</comment>
<dbReference type="SUPFAM" id="SSF54719">
    <property type="entry name" value="Fe,Mn superoxide dismutase (SOD), C-terminal domain"/>
    <property type="match status" value="1"/>
</dbReference>
<dbReference type="SUPFAM" id="SSF46609">
    <property type="entry name" value="Fe,Mn superoxide dismutase (SOD), N-terminal domain"/>
    <property type="match status" value="1"/>
</dbReference>
<dbReference type="RefSeq" id="WP_126409053.1">
    <property type="nucleotide sequence ID" value="NZ_RXNT01000010.1"/>
</dbReference>
<dbReference type="GO" id="GO:0046872">
    <property type="term" value="F:metal ion binding"/>
    <property type="evidence" value="ECO:0007669"/>
    <property type="project" value="UniProtKB-KW"/>
</dbReference>
<dbReference type="InterPro" id="IPR019833">
    <property type="entry name" value="Mn/Fe_SOD_BS"/>
</dbReference>
<evidence type="ECO:0000313" key="8">
    <source>
        <dbReference type="Proteomes" id="UP000271374"/>
    </source>
</evidence>
<evidence type="ECO:0000259" key="6">
    <source>
        <dbReference type="Pfam" id="PF02777"/>
    </source>
</evidence>
<protein>
    <recommendedName>
        <fullName evidence="2">superoxide dismutase</fullName>
        <ecNumber evidence="2">1.15.1.1</ecNumber>
    </recommendedName>
</protein>
<organism evidence="7 8">
    <name type="scientific">Bacillus yapensis</name>
    <dbReference type="NCBI Taxonomy" id="2492960"/>
    <lineage>
        <taxon>Bacteria</taxon>
        <taxon>Bacillati</taxon>
        <taxon>Bacillota</taxon>
        <taxon>Bacilli</taxon>
        <taxon>Bacillales</taxon>
        <taxon>Bacillaceae</taxon>
        <taxon>Bacillus</taxon>
    </lineage>
</organism>
<evidence type="ECO:0000256" key="4">
    <source>
        <dbReference type="ARBA" id="ARBA00023002"/>
    </source>
</evidence>
<reference evidence="7 8" key="1">
    <citation type="submission" date="2018-12" db="EMBL/GenBank/DDBJ databases">
        <title>Bacillus yapensis draft genome sequence.</title>
        <authorList>
            <person name="Yu L."/>
            <person name="Xu X."/>
            <person name="Tang X."/>
        </authorList>
    </citation>
    <scope>NUCLEOTIDE SEQUENCE [LARGE SCALE GENOMIC DNA]</scope>
    <source>
        <strain evidence="7 8">XXST-01</strain>
    </source>
</reference>
<keyword evidence="3" id="KW-0479">Metal-binding</keyword>
<dbReference type="OrthoDB" id="9803125at2"/>
<gene>
    <name evidence="7" type="ORF">EKG37_12805</name>
</gene>
<evidence type="ECO:0000256" key="2">
    <source>
        <dbReference type="ARBA" id="ARBA00012682"/>
    </source>
</evidence>
<feature type="domain" description="Manganese/iron superoxide dismutase C-terminal" evidence="6">
    <location>
        <begin position="184"/>
        <end position="286"/>
    </location>
</feature>
<dbReference type="InterPro" id="IPR019831">
    <property type="entry name" value="Mn/Fe_SOD_N"/>
</dbReference>
<keyword evidence="4" id="KW-0560">Oxidoreductase</keyword>
<dbReference type="Proteomes" id="UP000271374">
    <property type="component" value="Unassembled WGS sequence"/>
</dbReference>
<evidence type="ECO:0000256" key="1">
    <source>
        <dbReference type="ARBA" id="ARBA00008714"/>
    </source>
</evidence>
<dbReference type="AlphaFoldDB" id="A0A431W4M8"/>
<dbReference type="InterPro" id="IPR036324">
    <property type="entry name" value="Mn/Fe_SOD_N_sf"/>
</dbReference>
<comment type="similarity">
    <text evidence="1">Belongs to the iron/manganese superoxide dismutase family.</text>
</comment>
<sequence>MGKFEDYVQEVMGWNEEWQKFLQSEQVDRDDDIWKKLDGLTDVLETVQQPGSLNEQQLRGLQSQVEELHHNMEDYFIKRQEIGTIFMRDPFVEIGKHTLPPLPYAYDALEPVISEEIMILHHTKHHQSYVDGLNKAEKNLADARKSGDFSLVKHWSRELAFHGSGHYLHTIFWNNMSPNGGGTPSGKLLKEIEKYFGSFDAFKKHFTEAAKAVEGVGWAVLVWSPRSRRLEILQSERHMILTQWDTIPLLVLDVWEHAYYLQYKNERGPYVDNWWNIVNWNDVEQRFLKAKQLTWKPY</sequence>
<proteinExistence type="inferred from homology"/>
<dbReference type="GO" id="GO:0004784">
    <property type="term" value="F:superoxide dismutase activity"/>
    <property type="evidence" value="ECO:0007669"/>
    <property type="project" value="UniProtKB-EC"/>
</dbReference>